<evidence type="ECO:0000256" key="4">
    <source>
        <dbReference type="SAM" id="MobiDB-lite"/>
    </source>
</evidence>
<evidence type="ECO:0000256" key="1">
    <source>
        <dbReference type="ARBA" id="ARBA00005234"/>
    </source>
</evidence>
<feature type="compositionally biased region" description="Acidic residues" evidence="4">
    <location>
        <begin position="221"/>
        <end position="250"/>
    </location>
</feature>
<feature type="region of interest" description="Disordered" evidence="4">
    <location>
        <begin position="216"/>
        <end position="258"/>
    </location>
</feature>
<feature type="region of interest" description="Disordered" evidence="4">
    <location>
        <begin position="326"/>
        <end position="375"/>
    </location>
</feature>
<keyword evidence="2" id="KW-0645">Protease</keyword>
<dbReference type="Pfam" id="PF02902">
    <property type="entry name" value="Peptidase_C48"/>
    <property type="match status" value="1"/>
</dbReference>
<reference evidence="6" key="1">
    <citation type="submission" date="2022-07" db="EMBL/GenBank/DDBJ databases">
        <authorList>
            <person name="Macas J."/>
            <person name="Novak P."/>
            <person name="Neumann P."/>
        </authorList>
    </citation>
    <scope>NUCLEOTIDE SEQUENCE</scope>
</reference>
<proteinExistence type="inferred from homology"/>
<dbReference type="EMBL" id="CAMAPE010000038">
    <property type="protein sequence ID" value="CAH9099482.1"/>
    <property type="molecule type" value="Genomic_DNA"/>
</dbReference>
<dbReference type="SUPFAM" id="SSF54001">
    <property type="entry name" value="Cysteine proteinases"/>
    <property type="match status" value="1"/>
</dbReference>
<comment type="caution">
    <text evidence="6">The sequence shown here is derived from an EMBL/GenBank/DDBJ whole genome shotgun (WGS) entry which is preliminary data.</text>
</comment>
<dbReference type="Gene3D" id="3.40.395.10">
    <property type="entry name" value="Adenoviral Proteinase, Chain A"/>
    <property type="match status" value="1"/>
</dbReference>
<dbReference type="Proteomes" id="UP001152484">
    <property type="component" value="Unassembled WGS sequence"/>
</dbReference>
<keyword evidence="7" id="KW-1185">Reference proteome</keyword>
<evidence type="ECO:0000259" key="5">
    <source>
        <dbReference type="Pfam" id="PF02902"/>
    </source>
</evidence>
<feature type="domain" description="Ubiquitin-like protease family profile" evidence="5">
    <location>
        <begin position="395"/>
        <end position="508"/>
    </location>
</feature>
<dbReference type="InterPro" id="IPR038765">
    <property type="entry name" value="Papain-like_cys_pep_sf"/>
</dbReference>
<organism evidence="6 7">
    <name type="scientific">Cuscuta europaea</name>
    <name type="common">European dodder</name>
    <dbReference type="NCBI Taxonomy" id="41803"/>
    <lineage>
        <taxon>Eukaryota</taxon>
        <taxon>Viridiplantae</taxon>
        <taxon>Streptophyta</taxon>
        <taxon>Embryophyta</taxon>
        <taxon>Tracheophyta</taxon>
        <taxon>Spermatophyta</taxon>
        <taxon>Magnoliopsida</taxon>
        <taxon>eudicotyledons</taxon>
        <taxon>Gunneridae</taxon>
        <taxon>Pentapetalae</taxon>
        <taxon>asterids</taxon>
        <taxon>lamiids</taxon>
        <taxon>Solanales</taxon>
        <taxon>Convolvulaceae</taxon>
        <taxon>Cuscuteae</taxon>
        <taxon>Cuscuta</taxon>
        <taxon>Cuscuta subgen. Cuscuta</taxon>
    </lineage>
</organism>
<dbReference type="InterPro" id="IPR003653">
    <property type="entry name" value="Peptidase_C48_C"/>
</dbReference>
<evidence type="ECO:0000256" key="2">
    <source>
        <dbReference type="ARBA" id="ARBA00022670"/>
    </source>
</evidence>
<evidence type="ECO:0000313" key="7">
    <source>
        <dbReference type="Proteomes" id="UP001152484"/>
    </source>
</evidence>
<name>A0A9P0ZHM0_CUSEU</name>
<comment type="similarity">
    <text evidence="1">Belongs to the peptidase C48 family.</text>
</comment>
<feature type="compositionally biased region" description="Basic and acidic residues" evidence="4">
    <location>
        <begin position="326"/>
        <end position="340"/>
    </location>
</feature>
<feature type="compositionally biased region" description="Basic and acidic residues" evidence="4">
    <location>
        <begin position="354"/>
        <end position="375"/>
    </location>
</feature>
<dbReference type="GO" id="GO:0006508">
    <property type="term" value="P:proteolysis"/>
    <property type="evidence" value="ECO:0007669"/>
    <property type="project" value="UniProtKB-KW"/>
</dbReference>
<sequence>MVPTEDELKNPLINASYANKVNKPVRTGRLTLKCGLAKQKRNVSVEGSKEENGHVHEKEFEAAQIDCPNEEDTELKEQIAKGPTAIGLKRLNSLIKRKKNVGNQSRDATIMRNIMAAVVLQSKKMQKFERRMKTIEDGIQEVLKGQKQQAKMLKALMLKSTENAEGEKSEEEIHVQIHEASEGGIDKSILVSDMPSFDLHLDLTQKEKERTIENNEAALGGEDDAEGLGSEEAEGLGSEEAEGLGSEEAEGGIGSEMAEGLDIEDKKELRSEDANPICAQKENSAIYEDDMILTPAQASINTQELEMHVDSAIHNVIKDLKQTKEHEAMTVDAGDSKETTTPEQDGEQNIEADSESHKCDERNKEKGQQENMDAHNSKDKHIAVAFYYLAVKRKQYQIKQKYATTDPLFIGVMKLKCEMVTNDKITMTEAASNRNIMNTMLGSNGLPWEEADFVYMPLNIGMHWILLVLDINGKRIRVYDSLKRRGDSLATMRAFLPCLETFLPRVMERLGVYDKRPNA</sequence>
<feature type="compositionally biased region" description="Acidic residues" evidence="4">
    <location>
        <begin position="344"/>
        <end position="353"/>
    </location>
</feature>
<gene>
    <name evidence="6" type="ORF">CEURO_LOCUS14506</name>
</gene>
<accession>A0A9P0ZHM0</accession>
<dbReference type="AlphaFoldDB" id="A0A9P0ZHM0"/>
<protein>
    <recommendedName>
        <fullName evidence="5">Ubiquitin-like protease family profile domain-containing protein</fullName>
    </recommendedName>
</protein>
<evidence type="ECO:0000256" key="3">
    <source>
        <dbReference type="ARBA" id="ARBA00022801"/>
    </source>
</evidence>
<dbReference type="GO" id="GO:0008234">
    <property type="term" value="F:cysteine-type peptidase activity"/>
    <property type="evidence" value="ECO:0007669"/>
    <property type="project" value="InterPro"/>
</dbReference>
<dbReference type="OrthoDB" id="1261511at2759"/>
<evidence type="ECO:0000313" key="6">
    <source>
        <dbReference type="EMBL" id="CAH9099482.1"/>
    </source>
</evidence>
<keyword evidence="3" id="KW-0378">Hydrolase</keyword>